<comment type="caution">
    <text evidence="2">The sequence shown here is derived from an EMBL/GenBank/DDBJ whole genome shotgun (WGS) entry which is preliminary data.</text>
</comment>
<evidence type="ECO:0000259" key="1">
    <source>
        <dbReference type="Pfam" id="PF20434"/>
    </source>
</evidence>
<evidence type="ECO:0000313" key="3">
    <source>
        <dbReference type="Proteomes" id="UP001238163"/>
    </source>
</evidence>
<dbReference type="Pfam" id="PF20434">
    <property type="entry name" value="BD-FAE"/>
    <property type="match status" value="1"/>
</dbReference>
<dbReference type="AlphaFoldDB" id="A0AAE3VHG4"/>
<dbReference type="Gene3D" id="3.40.50.1820">
    <property type="entry name" value="alpha/beta hydrolase"/>
    <property type="match status" value="1"/>
</dbReference>
<dbReference type="SUPFAM" id="SSF53474">
    <property type="entry name" value="alpha/beta-Hydrolases"/>
    <property type="match status" value="1"/>
</dbReference>
<dbReference type="RefSeq" id="WP_307262002.1">
    <property type="nucleotide sequence ID" value="NZ_JAUSVL010000001.1"/>
</dbReference>
<protein>
    <submittedName>
        <fullName evidence="2">Acetyl esterase/lipase</fullName>
    </submittedName>
</protein>
<keyword evidence="3" id="KW-1185">Reference proteome</keyword>
<reference evidence="2" key="1">
    <citation type="submission" date="2023-07" db="EMBL/GenBank/DDBJ databases">
        <title>Genomic Encyclopedia of Type Strains, Phase IV (KMG-IV): sequencing the most valuable type-strain genomes for metagenomic binning, comparative biology and taxonomic classification.</title>
        <authorList>
            <person name="Goeker M."/>
        </authorList>
    </citation>
    <scope>NUCLEOTIDE SEQUENCE</scope>
    <source>
        <strain evidence="2">DSM 24202</strain>
    </source>
</reference>
<proteinExistence type="predicted"/>
<dbReference type="InterPro" id="IPR049492">
    <property type="entry name" value="BD-FAE-like_dom"/>
</dbReference>
<accession>A0AAE3VHG4</accession>
<feature type="domain" description="BD-FAE-like" evidence="1">
    <location>
        <begin position="2"/>
        <end position="144"/>
    </location>
</feature>
<gene>
    <name evidence="2" type="ORF">J3R75_002567</name>
</gene>
<sequence>MLDDIDACIAHIKTKTAELGYPTRQIAISGVSAGGHLAMLYAYSRGAQAPLPIAFVCQQTGPADFHPDCWGDDTRMLSWFVSMATGKPVTEDMIRAGHADAEAAINAISPLAHIGPDSPPTILAYGNRDELVRPPHCDKLSTALTAHGVPHQVIRFPHSDHMLWHDPDCSAAYEQAILTYARQFFNNDPP</sequence>
<organism evidence="2 3">
    <name type="scientific">Oligosphaera ethanolica</name>
    <dbReference type="NCBI Taxonomy" id="760260"/>
    <lineage>
        <taxon>Bacteria</taxon>
        <taxon>Pseudomonadati</taxon>
        <taxon>Lentisphaerota</taxon>
        <taxon>Oligosphaeria</taxon>
        <taxon>Oligosphaerales</taxon>
        <taxon>Oligosphaeraceae</taxon>
        <taxon>Oligosphaera</taxon>
    </lineage>
</organism>
<dbReference type="InterPro" id="IPR029058">
    <property type="entry name" value="AB_hydrolase_fold"/>
</dbReference>
<name>A0AAE3VHG4_9BACT</name>
<dbReference type="Proteomes" id="UP001238163">
    <property type="component" value="Unassembled WGS sequence"/>
</dbReference>
<dbReference type="EMBL" id="JAUSVL010000001">
    <property type="protein sequence ID" value="MDQ0290460.1"/>
    <property type="molecule type" value="Genomic_DNA"/>
</dbReference>
<evidence type="ECO:0000313" key="2">
    <source>
        <dbReference type="EMBL" id="MDQ0290460.1"/>
    </source>
</evidence>